<evidence type="ECO:0008006" key="3">
    <source>
        <dbReference type="Google" id="ProtNLM"/>
    </source>
</evidence>
<evidence type="ECO:0000313" key="1">
    <source>
        <dbReference type="EMBL" id="GAA3625229.1"/>
    </source>
</evidence>
<organism evidence="1 2">
    <name type="scientific">Microlunatus ginsengisoli</name>
    <dbReference type="NCBI Taxonomy" id="363863"/>
    <lineage>
        <taxon>Bacteria</taxon>
        <taxon>Bacillati</taxon>
        <taxon>Actinomycetota</taxon>
        <taxon>Actinomycetes</taxon>
        <taxon>Propionibacteriales</taxon>
        <taxon>Propionibacteriaceae</taxon>
        <taxon>Microlunatus</taxon>
    </lineage>
</organism>
<sequence length="757" mass="81273">MDHTALTRDRVRRRRGRIAVVAAAVLGLGLTATLAPGASAAPAKKAPVVVKTDVREIDPHKKFSTKDIKAKAAANSKARAKVRAQAESGATPPVGTTRTLIGLDDYKNKLLLKSYTLQAVGAHIEVWVADDTSFPAGDCRNQIANSTTVTRAQAQELADQFDDNMFPKESQAFSVAPDRDGSKADPDALAAGIDPSGDGNKIMTLVDNVRDDNYYAFPANPTYIAGFFSAGFNELLDRNIMTIDAFDWAHRTTANPQDAATSDPCTSRPARPYLYEGTFAHEYQHLLEYYQDPNEVSWVNEGLSDFAQTLVGYVDATKTVFDKGADSHIFCYQGFGTVQTAYNPNPRDCGGPANSLTLWGDQGSGSEILADYGEAYSFMLFLYDRYGIGFMSTLHRDGNAQGLVGLQDALDGYADGVDVYKVLHDFQVSTLVDKYVDTKKGKVKGISKARVTSKSLNSTVNLGNPESYADPGASANGADYVGLRAGSGLYLKGKQLKSLKFSGAKQLVPEPLKWTSVANPPQHSGNAALWSGNSSNLDASAVTPVTVPTTNATLTFDELHLAEPTYDYAYTVISTDGGETYTALANDNTEDGPYGPALNGDAEDWATQTFDLSAYAGKSVLIGFRYVSDGGTNDGGFYVDNVKVGGTLVSDGSSTSAFKSFTQARPAKVAAWNVRLVGLDTGKHKALVKTYAKRSFSLNSKDLAQFRKYPRVVAIVSYDEPTEQLQPAALYTLTVNKVVQAGGGQSSKAVKVKADKF</sequence>
<dbReference type="EMBL" id="BAABAB010000021">
    <property type="protein sequence ID" value="GAA3625229.1"/>
    <property type="molecule type" value="Genomic_DNA"/>
</dbReference>
<dbReference type="NCBIfam" id="NF038128">
    <property type="entry name" value="choice_anch_J"/>
    <property type="match status" value="1"/>
</dbReference>
<dbReference type="Pfam" id="PF20773">
    <property type="entry name" value="InhA-like_MAM"/>
    <property type="match status" value="1"/>
</dbReference>
<reference evidence="2" key="1">
    <citation type="journal article" date="2019" name="Int. J. Syst. Evol. Microbiol.">
        <title>The Global Catalogue of Microorganisms (GCM) 10K type strain sequencing project: providing services to taxonomists for standard genome sequencing and annotation.</title>
        <authorList>
            <consortium name="The Broad Institute Genomics Platform"/>
            <consortium name="The Broad Institute Genome Sequencing Center for Infectious Disease"/>
            <person name="Wu L."/>
            <person name="Ma J."/>
        </authorList>
    </citation>
    <scope>NUCLEOTIDE SEQUENCE [LARGE SCALE GENOMIC DNA]</scope>
    <source>
        <strain evidence="2">JCM 16929</strain>
    </source>
</reference>
<dbReference type="Proteomes" id="UP001501490">
    <property type="component" value="Unassembled WGS sequence"/>
</dbReference>
<gene>
    <name evidence="1" type="ORF">GCM10022236_29450</name>
</gene>
<protein>
    <recommendedName>
        <fullName evidence="3">Immune inhibitor A peptidase M6</fullName>
    </recommendedName>
</protein>
<name>A0ABP7A5I0_9ACTN</name>
<dbReference type="RefSeq" id="WP_344805807.1">
    <property type="nucleotide sequence ID" value="NZ_BAABAB010000021.1"/>
</dbReference>
<evidence type="ECO:0000313" key="2">
    <source>
        <dbReference type="Proteomes" id="UP001501490"/>
    </source>
</evidence>
<accession>A0ABP7A5I0</accession>
<keyword evidence="2" id="KW-1185">Reference proteome</keyword>
<proteinExistence type="predicted"/>
<comment type="caution">
    <text evidence="1">The sequence shown here is derived from an EMBL/GenBank/DDBJ whole genome shotgun (WGS) entry which is preliminary data.</text>
</comment>